<organism evidence="2">
    <name type="scientific">Selaginella moellendorffii</name>
    <name type="common">Spikemoss</name>
    <dbReference type="NCBI Taxonomy" id="88036"/>
    <lineage>
        <taxon>Eukaryota</taxon>
        <taxon>Viridiplantae</taxon>
        <taxon>Streptophyta</taxon>
        <taxon>Embryophyta</taxon>
        <taxon>Tracheophyta</taxon>
        <taxon>Lycopodiopsida</taxon>
        <taxon>Selaginellales</taxon>
        <taxon>Selaginellaceae</taxon>
        <taxon>Selaginella</taxon>
    </lineage>
</organism>
<gene>
    <name evidence="1" type="ORF">SELMODRAFT_432038</name>
</gene>
<evidence type="ECO:0000313" key="2">
    <source>
        <dbReference type="Proteomes" id="UP000001514"/>
    </source>
</evidence>
<dbReference type="InParanoid" id="D8TES5"/>
<reference evidence="1 2" key="1">
    <citation type="journal article" date="2011" name="Science">
        <title>The Selaginella genome identifies genetic changes associated with the evolution of vascular plants.</title>
        <authorList>
            <person name="Banks J.A."/>
            <person name="Nishiyama T."/>
            <person name="Hasebe M."/>
            <person name="Bowman J.L."/>
            <person name="Gribskov M."/>
            <person name="dePamphilis C."/>
            <person name="Albert V.A."/>
            <person name="Aono N."/>
            <person name="Aoyama T."/>
            <person name="Ambrose B.A."/>
            <person name="Ashton N.W."/>
            <person name="Axtell M.J."/>
            <person name="Barker E."/>
            <person name="Barker M.S."/>
            <person name="Bennetzen J.L."/>
            <person name="Bonawitz N.D."/>
            <person name="Chapple C."/>
            <person name="Cheng C."/>
            <person name="Correa L.G."/>
            <person name="Dacre M."/>
            <person name="DeBarry J."/>
            <person name="Dreyer I."/>
            <person name="Elias M."/>
            <person name="Engstrom E.M."/>
            <person name="Estelle M."/>
            <person name="Feng L."/>
            <person name="Finet C."/>
            <person name="Floyd S.K."/>
            <person name="Frommer W.B."/>
            <person name="Fujita T."/>
            <person name="Gramzow L."/>
            <person name="Gutensohn M."/>
            <person name="Harholt J."/>
            <person name="Hattori M."/>
            <person name="Heyl A."/>
            <person name="Hirai T."/>
            <person name="Hiwatashi Y."/>
            <person name="Ishikawa M."/>
            <person name="Iwata M."/>
            <person name="Karol K.G."/>
            <person name="Koehler B."/>
            <person name="Kolukisaoglu U."/>
            <person name="Kubo M."/>
            <person name="Kurata T."/>
            <person name="Lalonde S."/>
            <person name="Li K."/>
            <person name="Li Y."/>
            <person name="Litt A."/>
            <person name="Lyons E."/>
            <person name="Manning G."/>
            <person name="Maruyama T."/>
            <person name="Michael T.P."/>
            <person name="Mikami K."/>
            <person name="Miyazaki S."/>
            <person name="Morinaga S."/>
            <person name="Murata T."/>
            <person name="Mueller-Roeber B."/>
            <person name="Nelson D.R."/>
            <person name="Obara M."/>
            <person name="Oguri Y."/>
            <person name="Olmstead R.G."/>
            <person name="Onodera N."/>
            <person name="Petersen B.L."/>
            <person name="Pils B."/>
            <person name="Prigge M."/>
            <person name="Rensing S.A."/>
            <person name="Riano-Pachon D.M."/>
            <person name="Roberts A.W."/>
            <person name="Sato Y."/>
            <person name="Scheller H.V."/>
            <person name="Schulz B."/>
            <person name="Schulz C."/>
            <person name="Shakirov E.V."/>
            <person name="Shibagaki N."/>
            <person name="Shinohara N."/>
            <person name="Shippen D.E."/>
            <person name="Soerensen I."/>
            <person name="Sotooka R."/>
            <person name="Sugimoto N."/>
            <person name="Sugita M."/>
            <person name="Sumikawa N."/>
            <person name="Tanurdzic M."/>
            <person name="Theissen G."/>
            <person name="Ulvskov P."/>
            <person name="Wakazuki S."/>
            <person name="Weng J.K."/>
            <person name="Willats W.W."/>
            <person name="Wipf D."/>
            <person name="Wolf P.G."/>
            <person name="Yang L."/>
            <person name="Zimmer A.D."/>
            <person name="Zhu Q."/>
            <person name="Mitros T."/>
            <person name="Hellsten U."/>
            <person name="Loque D."/>
            <person name="Otillar R."/>
            <person name="Salamov A."/>
            <person name="Schmutz J."/>
            <person name="Shapiro H."/>
            <person name="Lindquist E."/>
            <person name="Lucas S."/>
            <person name="Rokhsar D."/>
            <person name="Grigoriev I.V."/>
        </authorList>
    </citation>
    <scope>NUCLEOTIDE SEQUENCE [LARGE SCALE GENOMIC DNA]</scope>
</reference>
<sequence>MQSMLGDLSRHGGSMFHLERMKFLAQGARLTTFHSNILKLYVKEIFDGLYKEIRKILVPFMWMLCCHLNGNSGVVMIYESRATVLMFKGNKLRVVNREDFPQEIVLDSKVDTISSIYEFNVRKAKRTTFTRYLPAWEKQEYDALVSSWRKRVTDYESGSEEAKEITQRVNAAEMAFEWFGGNQGAHLHALKHAPGGAQAETCVRAIQQTMESSKIHGEALWVSRFLHLNPWNLSVFGFRHPSRLPFVLGRLDALDDRCILPRLGVRKGCVRERSNCVRIDAAELLDQLVPSPARQARCVVEREGMENVAFVWVQPDGELRGIQATQTSRDGSFPLHRGRRIPESLSPRETVAALKSNGLDAESCHLSMFGWLESLGALHPVAPRQRQPFPSLPLNYTTGLSCRTWDELVQELSCIYSDAIASLPDASLPDAKTRQNAAIIQGIQPPKDEREPAWMSKAENRKIPRIQMKKPRYPKSLTMDFRRFLVPDSHTQKKFKKWMDLTANEINQDVDVRSCFT</sequence>
<dbReference type="Proteomes" id="UP000001514">
    <property type="component" value="Unassembled WGS sequence"/>
</dbReference>
<dbReference type="InterPro" id="IPR052980">
    <property type="entry name" value="Crinkler_effector"/>
</dbReference>
<dbReference type="Gramene" id="EFJ04846">
    <property type="protein sequence ID" value="EFJ04846"/>
    <property type="gene ID" value="SELMODRAFT_432038"/>
</dbReference>
<keyword evidence="2" id="KW-1185">Reference proteome</keyword>
<protein>
    <submittedName>
        <fullName evidence="1">Uncharacterized protein</fullName>
    </submittedName>
</protein>
<dbReference type="EMBL" id="GL377747">
    <property type="protein sequence ID" value="EFJ04846.1"/>
    <property type="molecule type" value="Genomic_DNA"/>
</dbReference>
<proteinExistence type="predicted"/>
<accession>D8TES5</accession>
<dbReference type="AlphaFoldDB" id="D8TES5"/>
<dbReference type="KEGG" id="smo:SELMODRAFT_432038"/>
<dbReference type="HOGENOM" id="CLU_040250_0_0_1"/>
<evidence type="ECO:0000313" key="1">
    <source>
        <dbReference type="EMBL" id="EFJ04846.1"/>
    </source>
</evidence>
<dbReference type="PANTHER" id="PTHR33129">
    <property type="entry name" value="PROTEIN KINASE DOMAIN-CONTAINING PROTEIN-RELATED"/>
    <property type="match status" value="1"/>
</dbReference>
<dbReference type="PANTHER" id="PTHR33129:SF3">
    <property type="entry name" value="HOT SPOT (RHS) PROTEIN, PUTATIVE-RELATED"/>
    <property type="match status" value="1"/>
</dbReference>
<name>D8TES5_SELML</name>